<name>A0A2I0JFR6_PUNGR</name>
<dbReference type="AlphaFoldDB" id="A0A2I0JFR6"/>
<comment type="caution">
    <text evidence="2">The sequence shown here is derived from an EMBL/GenBank/DDBJ whole genome shotgun (WGS) entry which is preliminary data.</text>
</comment>
<protein>
    <submittedName>
        <fullName evidence="2">Uncharacterized protein</fullName>
    </submittedName>
</protein>
<evidence type="ECO:0000313" key="2">
    <source>
        <dbReference type="EMBL" id="PKI55112.1"/>
    </source>
</evidence>
<keyword evidence="3" id="KW-1185">Reference proteome</keyword>
<dbReference type="EMBL" id="PGOL01001723">
    <property type="protein sequence ID" value="PKI55112.1"/>
    <property type="molecule type" value="Genomic_DNA"/>
</dbReference>
<organism evidence="2 3">
    <name type="scientific">Punica granatum</name>
    <name type="common">Pomegranate</name>
    <dbReference type="NCBI Taxonomy" id="22663"/>
    <lineage>
        <taxon>Eukaryota</taxon>
        <taxon>Viridiplantae</taxon>
        <taxon>Streptophyta</taxon>
        <taxon>Embryophyta</taxon>
        <taxon>Tracheophyta</taxon>
        <taxon>Spermatophyta</taxon>
        <taxon>Magnoliopsida</taxon>
        <taxon>eudicotyledons</taxon>
        <taxon>Gunneridae</taxon>
        <taxon>Pentapetalae</taxon>
        <taxon>rosids</taxon>
        <taxon>malvids</taxon>
        <taxon>Myrtales</taxon>
        <taxon>Lythraceae</taxon>
        <taxon>Punica</taxon>
    </lineage>
</organism>
<evidence type="ECO:0000256" key="1">
    <source>
        <dbReference type="SAM" id="MobiDB-lite"/>
    </source>
</evidence>
<reference evidence="2 3" key="1">
    <citation type="submission" date="2017-11" db="EMBL/GenBank/DDBJ databases">
        <title>De-novo sequencing of pomegranate (Punica granatum L.) genome.</title>
        <authorList>
            <person name="Akparov Z."/>
            <person name="Amiraslanov A."/>
            <person name="Hajiyeva S."/>
            <person name="Abbasov M."/>
            <person name="Kaur K."/>
            <person name="Hamwieh A."/>
            <person name="Solovyev V."/>
            <person name="Salamov A."/>
            <person name="Braich B."/>
            <person name="Kosarev P."/>
            <person name="Mahmoud A."/>
            <person name="Hajiyev E."/>
            <person name="Babayeva S."/>
            <person name="Izzatullayeva V."/>
            <person name="Mammadov A."/>
            <person name="Mammadov A."/>
            <person name="Sharifova S."/>
            <person name="Ojaghi J."/>
            <person name="Eynullazada K."/>
            <person name="Bayramov B."/>
            <person name="Abdulazimova A."/>
            <person name="Shahmuradov I."/>
        </authorList>
    </citation>
    <scope>NUCLEOTIDE SEQUENCE [LARGE SCALE GENOMIC DNA]</scope>
    <source>
        <strain evidence="3">cv. AG2017</strain>
        <tissue evidence="2">Leaf</tissue>
    </source>
</reference>
<gene>
    <name evidence="2" type="ORF">CRG98_024403</name>
</gene>
<dbReference type="Proteomes" id="UP000233551">
    <property type="component" value="Unassembled WGS sequence"/>
</dbReference>
<sequence length="168" mass="19301">MIEQRRELETHARKAEVHSRAHPPSCPEWYILKVISVVVDRTLCRNIISQGRMFWFAPSPLRISPYGPGIGNHCGFHGYLEPVDLASFLALLQKQNKKKIHYRRAPQILRENIDQILTVFKLVRLISPSLPVLIDDRVQHSINFMVYLLELRLHSADDMKPCPASGLA</sequence>
<feature type="compositionally biased region" description="Basic and acidic residues" evidence="1">
    <location>
        <begin position="1"/>
        <end position="19"/>
    </location>
</feature>
<accession>A0A2I0JFR6</accession>
<evidence type="ECO:0000313" key="3">
    <source>
        <dbReference type="Proteomes" id="UP000233551"/>
    </source>
</evidence>
<feature type="region of interest" description="Disordered" evidence="1">
    <location>
        <begin position="1"/>
        <end position="23"/>
    </location>
</feature>
<proteinExistence type="predicted"/>